<dbReference type="NCBIfam" id="TIGR01496">
    <property type="entry name" value="DHPS"/>
    <property type="match status" value="1"/>
</dbReference>
<dbReference type="Proteomes" id="UP000009226">
    <property type="component" value="Chromosome"/>
</dbReference>
<evidence type="ECO:0000256" key="3">
    <source>
        <dbReference type="ARBA" id="ARBA00004763"/>
    </source>
</evidence>
<dbReference type="InterPro" id="IPR045031">
    <property type="entry name" value="DHP_synth-like"/>
</dbReference>
<dbReference type="EC" id="2.5.1.15" evidence="5"/>
<evidence type="ECO:0000313" key="15">
    <source>
        <dbReference type="Proteomes" id="UP000009226"/>
    </source>
</evidence>
<dbReference type="KEGG" id="dca:Desca_0148"/>
<evidence type="ECO:0000256" key="11">
    <source>
        <dbReference type="ARBA" id="ARBA00030193"/>
    </source>
</evidence>
<dbReference type="UniPathway" id="UPA00077">
    <property type="reaction ID" value="UER00156"/>
</dbReference>
<dbReference type="InterPro" id="IPR011005">
    <property type="entry name" value="Dihydropteroate_synth-like_sf"/>
</dbReference>
<feature type="domain" description="Pterin-binding" evidence="13">
    <location>
        <begin position="140"/>
        <end position="390"/>
    </location>
</feature>
<comment type="similarity">
    <text evidence="4">Belongs to the DHPS family.</text>
</comment>
<keyword evidence="8" id="KW-0479">Metal-binding</keyword>
<organism evidence="14 15">
    <name type="scientific">Desulfotomaculum nigrificans (strain DSM 14880 / VKM B-2319 / CO-1-SRB)</name>
    <name type="common">Desulfotomaculum carboxydivorans</name>
    <dbReference type="NCBI Taxonomy" id="868595"/>
    <lineage>
        <taxon>Bacteria</taxon>
        <taxon>Bacillati</taxon>
        <taxon>Bacillota</taxon>
        <taxon>Clostridia</taxon>
        <taxon>Eubacteriales</taxon>
        <taxon>Desulfotomaculaceae</taxon>
        <taxon>Desulfotomaculum</taxon>
    </lineage>
</organism>
<evidence type="ECO:0000256" key="5">
    <source>
        <dbReference type="ARBA" id="ARBA00012458"/>
    </source>
</evidence>
<dbReference type="GO" id="GO:0005829">
    <property type="term" value="C:cytosol"/>
    <property type="evidence" value="ECO:0007669"/>
    <property type="project" value="TreeGrafter"/>
</dbReference>
<dbReference type="PANTHER" id="PTHR20941">
    <property type="entry name" value="FOLATE SYNTHESIS PROTEINS"/>
    <property type="match status" value="1"/>
</dbReference>
<comment type="cofactor">
    <cofactor evidence="2">
        <name>Mg(2+)</name>
        <dbReference type="ChEBI" id="CHEBI:18420"/>
    </cofactor>
</comment>
<comment type="catalytic activity">
    <reaction evidence="1">
        <text>(7,8-dihydropterin-6-yl)methyl diphosphate + 4-aminobenzoate = 7,8-dihydropteroate + diphosphate</text>
        <dbReference type="Rhea" id="RHEA:19949"/>
        <dbReference type="ChEBI" id="CHEBI:17836"/>
        <dbReference type="ChEBI" id="CHEBI:17839"/>
        <dbReference type="ChEBI" id="CHEBI:33019"/>
        <dbReference type="ChEBI" id="CHEBI:72950"/>
        <dbReference type="EC" id="2.5.1.15"/>
    </reaction>
</comment>
<dbReference type="EMBL" id="CP002736">
    <property type="protein sequence ID" value="AEF93052.1"/>
    <property type="molecule type" value="Genomic_DNA"/>
</dbReference>
<name>F6B533_DESCC</name>
<dbReference type="RefSeq" id="WP_013809452.1">
    <property type="nucleotide sequence ID" value="NC_015565.1"/>
</dbReference>
<evidence type="ECO:0000256" key="6">
    <source>
        <dbReference type="ARBA" id="ARBA00016919"/>
    </source>
</evidence>
<dbReference type="CDD" id="cd00739">
    <property type="entry name" value="DHPS"/>
    <property type="match status" value="1"/>
</dbReference>
<evidence type="ECO:0000256" key="2">
    <source>
        <dbReference type="ARBA" id="ARBA00001946"/>
    </source>
</evidence>
<evidence type="ECO:0000256" key="1">
    <source>
        <dbReference type="ARBA" id="ARBA00000012"/>
    </source>
</evidence>
<comment type="function">
    <text evidence="12">Catalyzes the condensation of para-aminobenzoate (pABA) with 6-hydroxymethyl-7,8-dihydropterin diphosphate (DHPt-PP) to form 7,8-dihydropteroate (H2Pte), the immediate precursor of folate derivatives.</text>
</comment>
<reference evidence="14" key="1">
    <citation type="submission" date="2011-05" db="EMBL/GenBank/DDBJ databases">
        <title>Complete sequence of Desulfotomaculum carboxydivorans CO-1-SRB.</title>
        <authorList>
            <consortium name="US DOE Joint Genome Institute"/>
            <person name="Lucas S."/>
            <person name="Han J."/>
            <person name="Lapidus A."/>
            <person name="Cheng J.-F."/>
            <person name="Goodwin L."/>
            <person name="Pitluck S."/>
            <person name="Peters L."/>
            <person name="Mikhailova N."/>
            <person name="Lu M."/>
            <person name="Han C."/>
            <person name="Tapia R."/>
            <person name="Land M."/>
            <person name="Hauser L."/>
            <person name="Kyrpides N."/>
            <person name="Ivanova N."/>
            <person name="Pagani I."/>
            <person name="Stams A."/>
            <person name="Plugge C."/>
            <person name="Muyzer G."/>
            <person name="Kuever J."/>
            <person name="Parshina S."/>
            <person name="Ivanova A."/>
            <person name="Nazina T."/>
            <person name="Woyke T."/>
        </authorList>
    </citation>
    <scope>NUCLEOTIDE SEQUENCE [LARGE SCALE GENOMIC DNA]</scope>
    <source>
        <strain evidence="14">CO-1-SRB</strain>
    </source>
</reference>
<dbReference type="HOGENOM" id="CLU_008023_1_0_9"/>
<dbReference type="PROSITE" id="PS00793">
    <property type="entry name" value="DHPS_2"/>
    <property type="match status" value="1"/>
</dbReference>
<dbReference type="PROSITE" id="PS50972">
    <property type="entry name" value="PTERIN_BINDING"/>
    <property type="match status" value="1"/>
</dbReference>
<evidence type="ECO:0000256" key="10">
    <source>
        <dbReference type="ARBA" id="ARBA00022909"/>
    </source>
</evidence>
<dbReference type="Gene3D" id="3.20.20.20">
    <property type="entry name" value="Dihydropteroate synthase-like"/>
    <property type="match status" value="1"/>
</dbReference>
<dbReference type="PROSITE" id="PS00792">
    <property type="entry name" value="DHPS_1"/>
    <property type="match status" value="1"/>
</dbReference>
<comment type="pathway">
    <text evidence="3">Cofactor biosynthesis; tetrahydrofolate biosynthesis; 7,8-dihydrofolate from 2-amino-4-hydroxy-6-hydroxymethyl-7,8-dihydropteridine diphosphate and 4-aminobenzoate: step 1/2.</text>
</comment>
<evidence type="ECO:0000313" key="14">
    <source>
        <dbReference type="EMBL" id="AEF93052.1"/>
    </source>
</evidence>
<keyword evidence="10" id="KW-0289">Folate biosynthesis</keyword>
<evidence type="ECO:0000256" key="4">
    <source>
        <dbReference type="ARBA" id="ARBA00009503"/>
    </source>
</evidence>
<dbReference type="InterPro" id="IPR006390">
    <property type="entry name" value="DHP_synth_dom"/>
</dbReference>
<sequence>MDMQVNVRFIDNLEQAKAEIRAIGSDTAGIGLMAPKGVHRVLKISGVNPKQANIIKQEMLSKGGEAAITRGAVDHSVETTDVLLMATLKQYRAFIDKLKMQPFGLAKLAASISEALDNLEGRKVRVLNCRGKELEIGRRTLVMGILNATPDSFSDGGRFTEPAAALEQAHRMVEDGADIIDLGGVSTRPGYSEISSEISIEEELSRVLPVLERLVQEITVPISIDTWRAGVAQEALAAGAHIINDQWALRGDPELAGVVARYQAPIMLMHNGQDSNYRDMMAEIAGFLRQSIEIARQAGIPREHIIIDPGIGFAKTYEQNLEVLRRLKELTVLGCPILLGTSRKSVIGNTLHLPVNERVEGTGATVALGIACGADIVRVHDVKEMVRVARMADAIVRGGAGEG</sequence>
<evidence type="ECO:0000256" key="7">
    <source>
        <dbReference type="ARBA" id="ARBA00022679"/>
    </source>
</evidence>
<dbReference type="GO" id="GO:0046872">
    <property type="term" value="F:metal ion binding"/>
    <property type="evidence" value="ECO:0007669"/>
    <property type="project" value="UniProtKB-KW"/>
</dbReference>
<keyword evidence="7 14" id="KW-0808">Transferase</keyword>
<keyword evidence="15" id="KW-1185">Reference proteome</keyword>
<dbReference type="PANTHER" id="PTHR20941:SF1">
    <property type="entry name" value="FOLIC ACID SYNTHESIS PROTEIN FOL1"/>
    <property type="match status" value="1"/>
</dbReference>
<dbReference type="GO" id="GO:0004156">
    <property type="term" value="F:dihydropteroate synthase activity"/>
    <property type="evidence" value="ECO:0007669"/>
    <property type="project" value="UniProtKB-EC"/>
</dbReference>
<gene>
    <name evidence="14" type="ordered locus">Desca_0148</name>
</gene>
<keyword evidence="9" id="KW-0460">Magnesium</keyword>
<evidence type="ECO:0000259" key="13">
    <source>
        <dbReference type="PROSITE" id="PS50972"/>
    </source>
</evidence>
<evidence type="ECO:0000256" key="12">
    <source>
        <dbReference type="ARBA" id="ARBA00053449"/>
    </source>
</evidence>
<dbReference type="GO" id="GO:0046656">
    <property type="term" value="P:folic acid biosynthetic process"/>
    <property type="evidence" value="ECO:0007669"/>
    <property type="project" value="UniProtKB-KW"/>
</dbReference>
<dbReference type="AlphaFoldDB" id="F6B533"/>
<dbReference type="eggNOG" id="COG0294">
    <property type="taxonomic scope" value="Bacteria"/>
</dbReference>
<dbReference type="GO" id="GO:0046654">
    <property type="term" value="P:tetrahydrofolate biosynthetic process"/>
    <property type="evidence" value="ECO:0007669"/>
    <property type="project" value="UniProtKB-UniPathway"/>
</dbReference>
<dbReference type="FunFam" id="3.20.20.20:FF:000006">
    <property type="entry name" value="Dihydropteroate synthase"/>
    <property type="match status" value="1"/>
</dbReference>
<evidence type="ECO:0000256" key="8">
    <source>
        <dbReference type="ARBA" id="ARBA00022723"/>
    </source>
</evidence>
<dbReference type="Pfam" id="PF00809">
    <property type="entry name" value="Pterin_bind"/>
    <property type="match status" value="1"/>
</dbReference>
<dbReference type="STRING" id="868595.Desca_0148"/>
<dbReference type="InterPro" id="IPR000489">
    <property type="entry name" value="Pterin-binding_dom"/>
</dbReference>
<proteinExistence type="inferred from homology"/>
<evidence type="ECO:0000256" key="9">
    <source>
        <dbReference type="ARBA" id="ARBA00022842"/>
    </source>
</evidence>
<dbReference type="SUPFAM" id="SSF51717">
    <property type="entry name" value="Dihydropteroate synthetase-like"/>
    <property type="match status" value="1"/>
</dbReference>
<protein>
    <recommendedName>
        <fullName evidence="6">Dihydropteroate synthase</fullName>
        <ecNumber evidence="5">2.5.1.15</ecNumber>
    </recommendedName>
    <alternativeName>
        <fullName evidence="11">Dihydropteroate pyrophosphorylase</fullName>
    </alternativeName>
</protein>
<accession>F6B533</accession>